<feature type="chain" id="PRO_5014159529" evidence="1">
    <location>
        <begin position="18"/>
        <end position="419"/>
    </location>
</feature>
<feature type="signal peptide" evidence="1">
    <location>
        <begin position="1"/>
        <end position="17"/>
    </location>
</feature>
<name>A0A2H9TKZ9_9FUNG</name>
<dbReference type="GO" id="GO:0000159">
    <property type="term" value="C:protein phosphatase type 2A complex"/>
    <property type="evidence" value="ECO:0007669"/>
    <property type="project" value="InterPro"/>
</dbReference>
<dbReference type="AlphaFoldDB" id="A0A2H9TKZ9"/>
<dbReference type="Pfam" id="PF01603">
    <property type="entry name" value="B56"/>
    <property type="match status" value="1"/>
</dbReference>
<dbReference type="GO" id="GO:0007165">
    <property type="term" value="P:signal transduction"/>
    <property type="evidence" value="ECO:0007669"/>
    <property type="project" value="InterPro"/>
</dbReference>
<proteinExistence type="predicted"/>
<dbReference type="GO" id="GO:0019888">
    <property type="term" value="F:protein phosphatase regulator activity"/>
    <property type="evidence" value="ECO:0007669"/>
    <property type="project" value="InterPro"/>
</dbReference>
<sequence>MWSILASLLVCCSASLASLDNSVSLEPQGTYGNTYRSRFHSDYNVSCSRLRRAKNLPSLSATEQVVTTIHEFLDRFMLPTPNTRYSLAYKLSQAKKIWNSPTRRAVLMYRPTYAHRFAMGLVLNVQGRVDEMQKATHIELHEPEYETLKGYYKLIHKVLSQVTPDTPLDNVLHSTEFIHQLAKMFHSPDERECSCVSRILCFMGEDLTVQSRNSARVDNAISHLIIVVQRAFNDIQRGTEVAIRPIFGTLELLQTLLRSWRNTRHNELLRKVFVRQAIPLINRVGFGDFHTEYLKLAKQELSYSQVHDRGYFESITVRLFKRLGGPDVASDYERVACFFSLYKAHCTPLIIFSKILQHIQRSLSSESQREVLDSLAEEDIIVTGIARGMAVSWLNAWRTDEADDRTIWAVKRVLQVWNQ</sequence>
<comment type="caution">
    <text evidence="2">The sequence shown here is derived from an EMBL/GenBank/DDBJ whole genome shotgun (WGS) entry which is preliminary data.</text>
</comment>
<organism evidence="2 3">
    <name type="scientific">Paramicrosporidium saccamoebae</name>
    <dbReference type="NCBI Taxonomy" id="1246581"/>
    <lineage>
        <taxon>Eukaryota</taxon>
        <taxon>Fungi</taxon>
        <taxon>Fungi incertae sedis</taxon>
        <taxon>Cryptomycota</taxon>
        <taxon>Cryptomycota incertae sedis</taxon>
        <taxon>Paramicrosporidium</taxon>
    </lineage>
</organism>
<dbReference type="InterPro" id="IPR002554">
    <property type="entry name" value="PP2A_B56"/>
</dbReference>
<evidence type="ECO:0000313" key="2">
    <source>
        <dbReference type="EMBL" id="PJF18320.1"/>
    </source>
</evidence>
<reference evidence="2 3" key="1">
    <citation type="submission" date="2016-10" db="EMBL/GenBank/DDBJ databases">
        <title>The genome of Paramicrosporidium saccamoebae is the missing link in understanding Cryptomycota and Microsporidia evolution.</title>
        <authorList>
            <person name="Quandt C.A."/>
            <person name="Beaudet D."/>
            <person name="Corsaro D."/>
            <person name="Michel R."/>
            <person name="Corradi N."/>
            <person name="James T."/>
        </authorList>
    </citation>
    <scope>NUCLEOTIDE SEQUENCE [LARGE SCALE GENOMIC DNA]</scope>
    <source>
        <strain evidence="2 3">KSL3</strain>
    </source>
</reference>
<keyword evidence="1" id="KW-0732">Signal</keyword>
<dbReference type="InterPro" id="IPR016024">
    <property type="entry name" value="ARM-type_fold"/>
</dbReference>
<dbReference type="SUPFAM" id="SSF48371">
    <property type="entry name" value="ARM repeat"/>
    <property type="match status" value="1"/>
</dbReference>
<evidence type="ECO:0000256" key="1">
    <source>
        <dbReference type="SAM" id="SignalP"/>
    </source>
</evidence>
<protein>
    <submittedName>
        <fullName evidence="2">Uncharacterized protein</fullName>
    </submittedName>
</protein>
<accession>A0A2H9TKZ9</accession>
<dbReference type="EMBL" id="MTSL01000129">
    <property type="protein sequence ID" value="PJF18320.1"/>
    <property type="molecule type" value="Genomic_DNA"/>
</dbReference>
<dbReference type="Proteomes" id="UP000240830">
    <property type="component" value="Unassembled WGS sequence"/>
</dbReference>
<gene>
    <name evidence="2" type="ORF">PSACC_01862</name>
</gene>
<keyword evidence="3" id="KW-1185">Reference proteome</keyword>
<evidence type="ECO:0000313" key="3">
    <source>
        <dbReference type="Proteomes" id="UP000240830"/>
    </source>
</evidence>